<dbReference type="InterPro" id="IPR001179">
    <property type="entry name" value="PPIase_FKBP_dom"/>
</dbReference>
<comment type="function">
    <text evidence="2">PPIases accelerate the folding of proteins. It catalyzes the cis-trans isomerization of proline imidic peptide bonds in oligopeptides.</text>
</comment>
<evidence type="ECO:0000256" key="6">
    <source>
        <dbReference type="ARBA" id="ARBA00038106"/>
    </source>
</evidence>
<evidence type="ECO:0000256" key="3">
    <source>
        <dbReference type="ARBA" id="ARBA00013194"/>
    </source>
</evidence>
<dbReference type="Proteomes" id="UP000559027">
    <property type="component" value="Unassembled WGS sequence"/>
</dbReference>
<evidence type="ECO:0000256" key="2">
    <source>
        <dbReference type="ARBA" id="ARBA00002388"/>
    </source>
</evidence>
<evidence type="ECO:0000259" key="8">
    <source>
        <dbReference type="PROSITE" id="PS50059"/>
    </source>
</evidence>
<evidence type="ECO:0000256" key="7">
    <source>
        <dbReference type="PROSITE-ProRule" id="PRU00277"/>
    </source>
</evidence>
<dbReference type="OrthoDB" id="1902587at2759"/>
<gene>
    <name evidence="9" type="ORF">D9756_004386</name>
</gene>
<evidence type="ECO:0000256" key="1">
    <source>
        <dbReference type="ARBA" id="ARBA00000971"/>
    </source>
</evidence>
<dbReference type="InterPro" id="IPR046357">
    <property type="entry name" value="PPIase_dom_sf"/>
</dbReference>
<name>A0A8H5DAC1_9AGAR</name>
<evidence type="ECO:0000313" key="10">
    <source>
        <dbReference type="Proteomes" id="UP000559027"/>
    </source>
</evidence>
<comment type="similarity">
    <text evidence="6">Belongs to the FKBP-type PPIase family. FKBP1 subfamily.</text>
</comment>
<dbReference type="PANTHER" id="PTHR10516">
    <property type="entry name" value="PEPTIDYL-PROLYL CIS-TRANS ISOMERASE"/>
    <property type="match status" value="1"/>
</dbReference>
<reference evidence="9 10" key="1">
    <citation type="journal article" date="2020" name="ISME J.">
        <title>Uncovering the hidden diversity of litter-decomposition mechanisms in mushroom-forming fungi.</title>
        <authorList>
            <person name="Floudas D."/>
            <person name="Bentzer J."/>
            <person name="Ahren D."/>
            <person name="Johansson T."/>
            <person name="Persson P."/>
            <person name="Tunlid A."/>
        </authorList>
    </citation>
    <scope>NUCLEOTIDE SEQUENCE [LARGE SCALE GENOMIC DNA]</scope>
    <source>
        <strain evidence="9 10">CBS 146.42</strain>
    </source>
</reference>
<dbReference type="GO" id="GO:0005737">
    <property type="term" value="C:cytoplasm"/>
    <property type="evidence" value="ECO:0007669"/>
    <property type="project" value="TreeGrafter"/>
</dbReference>
<organism evidence="9 10">
    <name type="scientific">Leucocoprinus leucothites</name>
    <dbReference type="NCBI Taxonomy" id="201217"/>
    <lineage>
        <taxon>Eukaryota</taxon>
        <taxon>Fungi</taxon>
        <taxon>Dikarya</taxon>
        <taxon>Basidiomycota</taxon>
        <taxon>Agaricomycotina</taxon>
        <taxon>Agaricomycetes</taxon>
        <taxon>Agaricomycetidae</taxon>
        <taxon>Agaricales</taxon>
        <taxon>Agaricineae</taxon>
        <taxon>Agaricaceae</taxon>
        <taxon>Leucocoprinus</taxon>
    </lineage>
</organism>
<accession>A0A8H5DAC1</accession>
<evidence type="ECO:0000256" key="4">
    <source>
        <dbReference type="ARBA" id="ARBA00023110"/>
    </source>
</evidence>
<dbReference type="AlphaFoldDB" id="A0A8H5DAC1"/>
<dbReference type="FunFam" id="3.10.50.40:FF:000025">
    <property type="entry name" value="Peptidylprolyl isomerase"/>
    <property type="match status" value="1"/>
</dbReference>
<comment type="catalytic activity">
    <reaction evidence="1 7">
        <text>[protein]-peptidylproline (omega=180) = [protein]-peptidylproline (omega=0)</text>
        <dbReference type="Rhea" id="RHEA:16237"/>
        <dbReference type="Rhea" id="RHEA-COMP:10747"/>
        <dbReference type="Rhea" id="RHEA-COMP:10748"/>
        <dbReference type="ChEBI" id="CHEBI:83833"/>
        <dbReference type="ChEBI" id="CHEBI:83834"/>
        <dbReference type="EC" id="5.2.1.8"/>
    </reaction>
</comment>
<dbReference type="Pfam" id="PF00254">
    <property type="entry name" value="FKBP_C"/>
    <property type="match status" value="1"/>
</dbReference>
<dbReference type="Gene3D" id="3.10.50.40">
    <property type="match status" value="1"/>
</dbReference>
<evidence type="ECO:0000256" key="5">
    <source>
        <dbReference type="ARBA" id="ARBA00023235"/>
    </source>
</evidence>
<keyword evidence="10" id="KW-1185">Reference proteome</keyword>
<dbReference type="GO" id="GO:0003755">
    <property type="term" value="F:peptidyl-prolyl cis-trans isomerase activity"/>
    <property type="evidence" value="ECO:0007669"/>
    <property type="project" value="UniProtKB-KW"/>
</dbReference>
<feature type="domain" description="PPIase FKBP-type" evidence="8">
    <location>
        <begin position="20"/>
        <end position="110"/>
    </location>
</feature>
<dbReference type="InterPro" id="IPR050689">
    <property type="entry name" value="FKBP-type_PPIase"/>
</dbReference>
<dbReference type="EMBL" id="JAACJO010000007">
    <property type="protein sequence ID" value="KAF5356094.1"/>
    <property type="molecule type" value="Genomic_DNA"/>
</dbReference>
<sequence length="115" mass="12074">MGVDIVNIKDGDGVNFPKVGDTVRIHYTGTLKSDGKQFDSSVTRNRPFETQIGVGNVIRGWDEGVPKLSLGQKAKLIISSDFGYGARGAGGGSIPPNADLVFEVELLAINGKGVA</sequence>
<dbReference type="SUPFAM" id="SSF54534">
    <property type="entry name" value="FKBP-like"/>
    <property type="match status" value="1"/>
</dbReference>
<dbReference type="PANTHER" id="PTHR10516:SF443">
    <property type="entry name" value="FK506-BINDING PROTEIN 59-RELATED"/>
    <property type="match status" value="1"/>
</dbReference>
<keyword evidence="5 7" id="KW-0413">Isomerase</keyword>
<keyword evidence="4 7" id="KW-0697">Rotamase</keyword>
<comment type="caution">
    <text evidence="9">The sequence shown here is derived from an EMBL/GenBank/DDBJ whole genome shotgun (WGS) entry which is preliminary data.</text>
</comment>
<proteinExistence type="inferred from homology"/>
<dbReference type="PROSITE" id="PS50059">
    <property type="entry name" value="FKBP_PPIASE"/>
    <property type="match status" value="1"/>
</dbReference>
<dbReference type="EC" id="5.2.1.8" evidence="3 7"/>
<protein>
    <recommendedName>
        <fullName evidence="3 7">peptidylprolyl isomerase</fullName>
        <ecNumber evidence="3 7">5.2.1.8</ecNumber>
    </recommendedName>
</protein>
<evidence type="ECO:0000313" key="9">
    <source>
        <dbReference type="EMBL" id="KAF5356094.1"/>
    </source>
</evidence>